<name>A0A915ISY5_ROMCU</name>
<evidence type="ECO:0000313" key="1">
    <source>
        <dbReference type="Proteomes" id="UP000887565"/>
    </source>
</evidence>
<reference evidence="2" key="1">
    <citation type="submission" date="2022-11" db="UniProtKB">
        <authorList>
            <consortium name="WormBaseParasite"/>
        </authorList>
    </citation>
    <scope>IDENTIFICATION</scope>
</reference>
<dbReference type="WBParaSite" id="nRc.2.0.1.t17314-RA">
    <property type="protein sequence ID" value="nRc.2.0.1.t17314-RA"/>
    <property type="gene ID" value="nRc.2.0.1.g17314"/>
</dbReference>
<keyword evidence="1" id="KW-1185">Reference proteome</keyword>
<dbReference type="AlphaFoldDB" id="A0A915ISY5"/>
<accession>A0A915ISY5</accession>
<dbReference type="Proteomes" id="UP000887565">
    <property type="component" value="Unplaced"/>
</dbReference>
<evidence type="ECO:0000313" key="2">
    <source>
        <dbReference type="WBParaSite" id="nRc.2.0.1.t17314-RA"/>
    </source>
</evidence>
<organism evidence="1 2">
    <name type="scientific">Romanomermis culicivorax</name>
    <name type="common">Nematode worm</name>
    <dbReference type="NCBI Taxonomy" id="13658"/>
    <lineage>
        <taxon>Eukaryota</taxon>
        <taxon>Metazoa</taxon>
        <taxon>Ecdysozoa</taxon>
        <taxon>Nematoda</taxon>
        <taxon>Enoplea</taxon>
        <taxon>Dorylaimia</taxon>
        <taxon>Mermithida</taxon>
        <taxon>Mermithoidea</taxon>
        <taxon>Mermithidae</taxon>
        <taxon>Romanomermis</taxon>
    </lineage>
</organism>
<protein>
    <submittedName>
        <fullName evidence="2">Uncharacterized protein</fullName>
    </submittedName>
</protein>
<sequence length="63" mass="7418">MNEELTTATMNKSYGVMFHWTKDDFSTNRPMIVQDPWLSSEKTTEKTLGHTDAIRDFHMNPQR</sequence>
<proteinExistence type="predicted"/>